<dbReference type="GO" id="GO:0005737">
    <property type="term" value="C:cytoplasm"/>
    <property type="evidence" value="ECO:0007669"/>
    <property type="project" value="TreeGrafter"/>
</dbReference>
<keyword evidence="1" id="KW-0808">Transferase</keyword>
<dbReference type="InterPro" id="IPR003593">
    <property type="entry name" value="AAA+_ATPase"/>
</dbReference>
<dbReference type="GO" id="GO:0016301">
    <property type="term" value="F:kinase activity"/>
    <property type="evidence" value="ECO:0007669"/>
    <property type="project" value="UniProtKB-KW"/>
</dbReference>
<dbReference type="EMBL" id="CP019645">
    <property type="protein sequence ID" value="AQQ60366.1"/>
    <property type="molecule type" value="Genomic_DNA"/>
</dbReference>
<dbReference type="NCBIfam" id="NF004041">
    <property type="entry name" value="PRK05541.1"/>
    <property type="match status" value="1"/>
</dbReference>
<proteinExistence type="predicted"/>
<dbReference type="InterPro" id="IPR050512">
    <property type="entry name" value="Sulf_AdTrans/APS_kinase"/>
</dbReference>
<dbReference type="Gene3D" id="3.40.50.300">
    <property type="entry name" value="P-loop containing nucleotide triphosphate hydrolases"/>
    <property type="match status" value="1"/>
</dbReference>
<dbReference type="Proteomes" id="UP000188298">
    <property type="component" value="Chromosome"/>
</dbReference>
<dbReference type="GO" id="GO:0010134">
    <property type="term" value="P:sulfate assimilation via adenylyl sulfate reduction"/>
    <property type="evidence" value="ECO:0007669"/>
    <property type="project" value="TreeGrafter"/>
</dbReference>
<dbReference type="GO" id="GO:0019379">
    <property type="term" value="P:sulfate assimilation, phosphoadenylyl sulfate reduction by phosphoadenylyl-sulfate reductase (thioredoxin)"/>
    <property type="evidence" value="ECO:0007669"/>
    <property type="project" value="TreeGrafter"/>
</dbReference>
<evidence type="ECO:0000313" key="4">
    <source>
        <dbReference type="Proteomes" id="UP000188298"/>
    </source>
</evidence>
<sequence>MTKSGLIFITGLSGSGKSTLAKALIQKINEVYNTKAIFLDGDSLRECVGNTDYSKDGREKMSMYYVRTAKMLVEQGFIVVLATISMFESIRKFNRENFTNYLEVYLNVNVDILRLRDSKGYYKDGVDNMAFMQGLVAPTQSDLVFYDDFDSKKAIDEIIEKTQGF</sequence>
<protein>
    <submittedName>
        <fullName evidence="3">Adenylylsulfate kinase</fullName>
    </submittedName>
</protein>
<dbReference type="InterPro" id="IPR059117">
    <property type="entry name" value="APS_kinase_dom"/>
</dbReference>
<organism evidence="3 4">
    <name type="scientific">Helicobacter bilis</name>
    <dbReference type="NCBI Taxonomy" id="37372"/>
    <lineage>
        <taxon>Bacteria</taxon>
        <taxon>Pseudomonadati</taxon>
        <taxon>Campylobacterota</taxon>
        <taxon>Epsilonproteobacteria</taxon>
        <taxon>Campylobacterales</taxon>
        <taxon>Helicobacteraceae</taxon>
        <taxon>Helicobacter</taxon>
    </lineage>
</organism>
<dbReference type="RefSeq" id="WP_077389478.1">
    <property type="nucleotide sequence ID" value="NZ_CP019645.1"/>
</dbReference>
<dbReference type="Pfam" id="PF01583">
    <property type="entry name" value="APS_kinase"/>
    <property type="match status" value="1"/>
</dbReference>
<gene>
    <name evidence="3" type="ORF">XJ32_09990</name>
</gene>
<dbReference type="GO" id="GO:0004781">
    <property type="term" value="F:sulfate adenylyltransferase (ATP) activity"/>
    <property type="evidence" value="ECO:0007669"/>
    <property type="project" value="TreeGrafter"/>
</dbReference>
<feature type="domain" description="AAA+ ATPase" evidence="2">
    <location>
        <begin position="3"/>
        <end position="165"/>
    </location>
</feature>
<accession>A0A1Q2LIU8</accession>
<dbReference type="KEGG" id="hbl:XJ32_09990"/>
<keyword evidence="3" id="KW-0418">Kinase</keyword>
<evidence type="ECO:0000256" key="1">
    <source>
        <dbReference type="ARBA" id="ARBA00022679"/>
    </source>
</evidence>
<dbReference type="SUPFAM" id="SSF52540">
    <property type="entry name" value="P-loop containing nucleoside triphosphate hydrolases"/>
    <property type="match status" value="1"/>
</dbReference>
<evidence type="ECO:0000313" key="3">
    <source>
        <dbReference type="EMBL" id="AQQ60366.1"/>
    </source>
</evidence>
<dbReference type="SMART" id="SM00382">
    <property type="entry name" value="AAA"/>
    <property type="match status" value="1"/>
</dbReference>
<dbReference type="InterPro" id="IPR027417">
    <property type="entry name" value="P-loop_NTPase"/>
</dbReference>
<evidence type="ECO:0000259" key="2">
    <source>
        <dbReference type="SMART" id="SM00382"/>
    </source>
</evidence>
<dbReference type="PANTHER" id="PTHR42700">
    <property type="entry name" value="SULFATE ADENYLYLTRANSFERASE"/>
    <property type="match status" value="1"/>
</dbReference>
<dbReference type="AlphaFoldDB" id="A0A1Q2LIU8"/>
<name>A0A1Q2LIU8_9HELI</name>
<dbReference type="PANTHER" id="PTHR42700:SF1">
    <property type="entry name" value="SULFATE ADENYLYLTRANSFERASE"/>
    <property type="match status" value="1"/>
</dbReference>
<reference evidence="3 4" key="1">
    <citation type="submission" date="2017-02" db="EMBL/GenBank/DDBJ databases">
        <title>Whole genome sequencing of Helicobacter bilis strain AAQJH.</title>
        <authorList>
            <person name="Conlan S."/>
            <person name="Thomas P.J."/>
            <person name="Mullikin J."/>
            <person name="Palmore T.N."/>
            <person name="Frank K.M."/>
            <person name="Segre J.A."/>
        </authorList>
    </citation>
    <scope>NUCLEOTIDE SEQUENCE [LARGE SCALE GENOMIC DNA]</scope>
    <source>
        <strain evidence="3 4">AAQJH</strain>
    </source>
</reference>